<evidence type="ECO:0008006" key="8">
    <source>
        <dbReference type="Google" id="ProtNLM"/>
    </source>
</evidence>
<dbReference type="AlphaFoldDB" id="A0A6L3V0E0"/>
<evidence type="ECO:0000256" key="2">
    <source>
        <dbReference type="ARBA" id="ARBA00022692"/>
    </source>
</evidence>
<reference evidence="6 7" key="1">
    <citation type="journal article" date="2016" name="Antonie Van Leeuwenhoek">
        <title>Bacillus depressus sp. nov., isolated from soil of a sunflower field.</title>
        <authorList>
            <person name="Wei X."/>
            <person name="Xin D."/>
            <person name="Xin Y."/>
            <person name="Zhang H."/>
            <person name="Wang T."/>
            <person name="Zhang J."/>
        </authorList>
    </citation>
    <scope>NUCLEOTIDE SEQUENCE [LARGE SCALE GENOMIC DNA]</scope>
    <source>
        <strain evidence="6 7">BZ1</strain>
    </source>
</reference>
<evidence type="ECO:0000256" key="3">
    <source>
        <dbReference type="ARBA" id="ARBA00022989"/>
    </source>
</evidence>
<evidence type="ECO:0000313" key="7">
    <source>
        <dbReference type="Proteomes" id="UP000481030"/>
    </source>
</evidence>
<proteinExistence type="predicted"/>
<dbReference type="Proteomes" id="UP000481030">
    <property type="component" value="Unassembled WGS sequence"/>
</dbReference>
<keyword evidence="4 5" id="KW-0472">Membrane</keyword>
<organism evidence="6 7">
    <name type="scientific">Cytobacillus depressus</name>
    <dbReference type="NCBI Taxonomy" id="1602942"/>
    <lineage>
        <taxon>Bacteria</taxon>
        <taxon>Bacillati</taxon>
        <taxon>Bacillota</taxon>
        <taxon>Bacilli</taxon>
        <taxon>Bacillales</taxon>
        <taxon>Bacillaceae</taxon>
        <taxon>Cytobacillus</taxon>
    </lineage>
</organism>
<dbReference type="OrthoDB" id="2328241at2"/>
<comment type="subcellular location">
    <subcellularLocation>
        <location evidence="1">Membrane</location>
        <topology evidence="1">Multi-pass membrane protein</topology>
    </subcellularLocation>
</comment>
<dbReference type="EMBL" id="WBOS01000021">
    <property type="protein sequence ID" value="KAB2329097.1"/>
    <property type="molecule type" value="Genomic_DNA"/>
</dbReference>
<dbReference type="Pfam" id="PF09685">
    <property type="entry name" value="MamF_MmsF"/>
    <property type="match status" value="1"/>
</dbReference>
<keyword evidence="7" id="KW-1185">Reference proteome</keyword>
<evidence type="ECO:0000256" key="1">
    <source>
        <dbReference type="ARBA" id="ARBA00004141"/>
    </source>
</evidence>
<feature type="transmembrane region" description="Helical" evidence="5">
    <location>
        <begin position="73"/>
        <end position="94"/>
    </location>
</feature>
<sequence>METSRVLSGLSYLSVLFAGILFPIVLFFATEDKRTKAHAKKAFLSHLIPLLPTPVVIYATISQIGNPEKMPVLFISSILFTIILGLIVVIWNIIKGIQILTNDQFS</sequence>
<name>A0A6L3V0E0_9BACI</name>
<accession>A0A6L3V0E0</accession>
<protein>
    <recommendedName>
        <fullName evidence="8">DUF4870 domain-containing protein</fullName>
    </recommendedName>
</protein>
<feature type="transmembrane region" description="Helical" evidence="5">
    <location>
        <begin position="12"/>
        <end position="30"/>
    </location>
</feature>
<evidence type="ECO:0000313" key="6">
    <source>
        <dbReference type="EMBL" id="KAB2329097.1"/>
    </source>
</evidence>
<gene>
    <name evidence="6" type="ORF">F7731_23415</name>
</gene>
<evidence type="ECO:0000256" key="5">
    <source>
        <dbReference type="SAM" id="Phobius"/>
    </source>
</evidence>
<keyword evidence="3 5" id="KW-1133">Transmembrane helix</keyword>
<dbReference type="RefSeq" id="WP_151537203.1">
    <property type="nucleotide sequence ID" value="NZ_WBOS01000021.1"/>
</dbReference>
<keyword evidence="2 5" id="KW-0812">Transmembrane</keyword>
<evidence type="ECO:0000256" key="4">
    <source>
        <dbReference type="ARBA" id="ARBA00023136"/>
    </source>
</evidence>
<comment type="caution">
    <text evidence="6">The sequence shown here is derived from an EMBL/GenBank/DDBJ whole genome shotgun (WGS) entry which is preliminary data.</text>
</comment>
<feature type="transmembrane region" description="Helical" evidence="5">
    <location>
        <begin position="42"/>
        <end position="61"/>
    </location>
</feature>
<dbReference type="InterPro" id="IPR019109">
    <property type="entry name" value="MamF_MmsF"/>
</dbReference>